<proteinExistence type="inferred from homology"/>
<feature type="active site" evidence="14">
    <location>
        <position position="139"/>
    </location>
</feature>
<comment type="catalytic activity">
    <reaction evidence="1 14">
        <text>[HPr protein]-L-serine + ATP = [HPr protein]-O-phospho-L-serine + ADP + H(+)</text>
        <dbReference type="Rhea" id="RHEA:46600"/>
        <dbReference type="Rhea" id="RHEA-COMP:11602"/>
        <dbReference type="Rhea" id="RHEA-COMP:11603"/>
        <dbReference type="ChEBI" id="CHEBI:15378"/>
        <dbReference type="ChEBI" id="CHEBI:29999"/>
        <dbReference type="ChEBI" id="CHEBI:30616"/>
        <dbReference type="ChEBI" id="CHEBI:83421"/>
        <dbReference type="ChEBI" id="CHEBI:456216"/>
    </reaction>
</comment>
<dbReference type="InterPro" id="IPR028979">
    <property type="entry name" value="Ser_kin/Pase_Hpr-like_N_sf"/>
</dbReference>
<feature type="active site" evidence="14">
    <location>
        <position position="243"/>
    </location>
</feature>
<dbReference type="EMBL" id="CP158255">
    <property type="protein sequence ID" value="XDJ51440.1"/>
    <property type="molecule type" value="Genomic_DNA"/>
</dbReference>
<comment type="cofactor">
    <cofactor evidence="2 14">
        <name>Mg(2+)</name>
        <dbReference type="ChEBI" id="CHEBI:18420"/>
    </cofactor>
</comment>
<evidence type="ECO:0000256" key="1">
    <source>
        <dbReference type="ARBA" id="ARBA00001120"/>
    </source>
</evidence>
<keyword evidence="23" id="KW-1185">Reference proteome</keyword>
<evidence type="ECO:0000256" key="5">
    <source>
        <dbReference type="ARBA" id="ARBA00022527"/>
    </source>
</evidence>
<dbReference type="HAMAP" id="MF_01249">
    <property type="entry name" value="HPr_kinase"/>
    <property type="match status" value="1"/>
</dbReference>
<keyword evidence="9 14" id="KW-0418">Kinase</keyword>
<comment type="catalytic activity">
    <reaction evidence="13 14">
        <text>[HPr protein]-O-phospho-L-serine + phosphate + H(+) = [HPr protein]-L-serine + diphosphate</text>
        <dbReference type="Rhea" id="RHEA:46604"/>
        <dbReference type="Rhea" id="RHEA-COMP:11602"/>
        <dbReference type="Rhea" id="RHEA-COMP:11603"/>
        <dbReference type="ChEBI" id="CHEBI:15378"/>
        <dbReference type="ChEBI" id="CHEBI:29999"/>
        <dbReference type="ChEBI" id="CHEBI:33019"/>
        <dbReference type="ChEBI" id="CHEBI:43474"/>
        <dbReference type="ChEBI" id="CHEBI:83421"/>
    </reaction>
</comment>
<dbReference type="Pfam" id="PF02603">
    <property type="entry name" value="Hpr_kinase_N"/>
    <property type="match status" value="1"/>
</dbReference>
<protein>
    <recommendedName>
        <fullName evidence="14">HPr kinase/phosphorylase</fullName>
        <shortName evidence="14">HPrK/P</shortName>
        <ecNumber evidence="14">2.7.11.-</ecNumber>
        <ecNumber evidence="14">2.7.4.-</ecNumber>
    </recommendedName>
    <alternativeName>
        <fullName evidence="14">HPr(Ser) kinase/phosphorylase</fullName>
    </alternativeName>
</protein>
<keyword evidence="5 14" id="KW-0723">Serine/threonine-protein kinase</keyword>
<dbReference type="EMBL" id="CP158267">
    <property type="protein sequence ID" value="XDJ80520.1"/>
    <property type="molecule type" value="Genomic_DNA"/>
</dbReference>
<feature type="active site" evidence="14">
    <location>
        <position position="160"/>
    </location>
</feature>
<comment type="function">
    <text evidence="14">Catalyzes the ATP- as well as the pyrophosphate-dependent phosphorylation of a specific serine residue in HPr, a phosphocarrier protein of the phosphoenolpyruvate-dependent sugar phosphotransferase system (PTS). HprK/P also catalyzes the pyrophosphate-producing, inorganic phosphate-dependent dephosphorylation (phosphorolysis) of seryl-phosphorylated HPr (P-Ser-HPr).</text>
</comment>
<evidence type="ECO:0000256" key="13">
    <source>
        <dbReference type="ARBA" id="ARBA00047657"/>
    </source>
</evidence>
<dbReference type="EMBL" id="CP158262">
    <property type="protein sequence ID" value="XDJ69841.1"/>
    <property type="molecule type" value="Genomic_DNA"/>
</dbReference>
<feature type="binding site" evidence="14">
    <location>
        <position position="203"/>
    </location>
    <ligand>
        <name>Mg(2+)</name>
        <dbReference type="ChEBI" id="CHEBI:18420"/>
    </ligand>
</feature>
<evidence type="ECO:0000256" key="2">
    <source>
        <dbReference type="ARBA" id="ARBA00001946"/>
    </source>
</evidence>
<dbReference type="Pfam" id="PF07475">
    <property type="entry name" value="Hpr_kinase_C"/>
    <property type="match status" value="1"/>
</dbReference>
<reference evidence="17" key="1">
    <citation type="journal article" date="2014" name="Int. J. Syst. Evol. Microbiol.">
        <title>Complete genome of a new Firmicutes species belonging to the dominant human colonic microbiota ('Ruminococcus bicirculans') reveals two chromosomes and a selective capacity to utilize plant glucans.</title>
        <authorList>
            <consortium name="NISC Comparative Sequencing Program"/>
            <person name="Wegmann U."/>
            <person name="Louis P."/>
            <person name="Goesmann A."/>
            <person name="Henrissat B."/>
            <person name="Duncan S.H."/>
            <person name="Flint H.J."/>
        </authorList>
    </citation>
    <scope>NUCLEOTIDE SEQUENCE</scope>
    <source>
        <strain evidence="17">JCM 15515</strain>
    </source>
</reference>
<evidence type="ECO:0000256" key="9">
    <source>
        <dbReference type="ARBA" id="ARBA00022777"/>
    </source>
</evidence>
<dbReference type="GO" id="GO:0000287">
    <property type="term" value="F:magnesium ion binding"/>
    <property type="evidence" value="ECO:0007669"/>
    <property type="project" value="UniProtKB-UniRule"/>
</dbReference>
<dbReference type="RefSeq" id="WP_343838075.1">
    <property type="nucleotide sequence ID" value="NZ_BAAAEX010000010.1"/>
</dbReference>
<evidence type="ECO:0000313" key="20">
    <source>
        <dbReference type="EMBL" id="XDJ51440.1"/>
    </source>
</evidence>
<evidence type="ECO:0000256" key="8">
    <source>
        <dbReference type="ARBA" id="ARBA00022741"/>
    </source>
</evidence>
<evidence type="ECO:0000259" key="15">
    <source>
        <dbReference type="Pfam" id="PF02603"/>
    </source>
</evidence>
<reference evidence="23" key="2">
    <citation type="journal article" date="2019" name="Int. J. Syst. Evol. Microbiol.">
        <title>The Global Catalogue of Microorganisms (GCM) 10K type strain sequencing project: providing services to taxonomists for standard genome sequencing and annotation.</title>
        <authorList>
            <consortium name="The Broad Institute Genomics Platform"/>
            <consortium name="The Broad Institute Genome Sequencing Center for Infectious Disease"/>
            <person name="Wu L."/>
            <person name="Ma J."/>
        </authorList>
    </citation>
    <scope>NUCLEOTIDE SEQUENCE [LARGE SCALE GENOMIC DNA]</scope>
    <source>
        <strain evidence="23">JCM 15515</strain>
    </source>
</reference>
<evidence type="ECO:0000256" key="12">
    <source>
        <dbReference type="ARBA" id="ARBA00023268"/>
    </source>
</evidence>
<evidence type="ECO:0000313" key="18">
    <source>
        <dbReference type="EMBL" id="XDJ42681.1"/>
    </source>
</evidence>
<evidence type="ECO:0000256" key="11">
    <source>
        <dbReference type="ARBA" id="ARBA00022842"/>
    </source>
</evidence>
<comment type="miscellaneous">
    <text evidence="14">Both phosphorylation and phosphorolysis are carried out by the same active site and suggest a common mechanism for both reactions.</text>
</comment>
<evidence type="ECO:0000313" key="23">
    <source>
        <dbReference type="Proteomes" id="UP001500573"/>
    </source>
</evidence>
<evidence type="ECO:0000313" key="19">
    <source>
        <dbReference type="EMBL" id="XDJ47808.1"/>
    </source>
</evidence>
<keyword evidence="6 14" id="KW-0808">Transferase</keyword>
<dbReference type="CDD" id="cd01918">
    <property type="entry name" value="HprK_C"/>
    <property type="match status" value="1"/>
</dbReference>
<dbReference type="PANTHER" id="PTHR30305:SF1">
    <property type="entry name" value="HPR KINASE_PHOSPHORYLASE"/>
    <property type="match status" value="1"/>
</dbReference>
<feature type="domain" description="HPr kinase/phosphorylase C-terminal" evidence="16">
    <location>
        <begin position="131"/>
        <end position="299"/>
    </location>
</feature>
<organism evidence="18">
    <name type="scientific">Castellaniella ginsengisoli</name>
    <dbReference type="NCBI Taxonomy" id="546114"/>
    <lineage>
        <taxon>Bacteria</taxon>
        <taxon>Pseudomonadati</taxon>
        <taxon>Pseudomonadota</taxon>
        <taxon>Betaproteobacteria</taxon>
        <taxon>Burkholderiales</taxon>
        <taxon>Alcaligenaceae</taxon>
        <taxon>Castellaniella</taxon>
    </lineage>
</organism>
<dbReference type="Proteomes" id="UP001500573">
    <property type="component" value="Unassembled WGS sequence"/>
</dbReference>
<dbReference type="SUPFAM" id="SSF75138">
    <property type="entry name" value="HprK N-terminal domain-like"/>
    <property type="match status" value="1"/>
</dbReference>
<feature type="active site" description="Proton acceptor; for phosphorylation activity. Proton donor; for dephosphorylation activity" evidence="14">
    <location>
        <position position="178"/>
    </location>
</feature>
<comment type="similarity">
    <text evidence="3 14">Belongs to the HPrK/P family.</text>
</comment>
<name>A0AB39CL25_9BURK</name>
<dbReference type="PANTHER" id="PTHR30305">
    <property type="entry name" value="PROTEIN YJDM-RELATED"/>
    <property type="match status" value="1"/>
</dbReference>
<evidence type="ECO:0000313" key="17">
    <source>
        <dbReference type="EMBL" id="GAA0780139.1"/>
    </source>
</evidence>
<dbReference type="InterPro" id="IPR003755">
    <property type="entry name" value="HPr(Ser)_kin/Pase"/>
</dbReference>
<dbReference type="EMBL" id="BAAAEX010000010">
    <property type="protein sequence ID" value="GAA0780139.1"/>
    <property type="molecule type" value="Genomic_DNA"/>
</dbReference>
<evidence type="ECO:0000256" key="14">
    <source>
        <dbReference type="HAMAP-Rule" id="MF_01249"/>
    </source>
</evidence>
<evidence type="ECO:0000313" key="22">
    <source>
        <dbReference type="EMBL" id="XDJ80520.1"/>
    </source>
</evidence>
<keyword evidence="12 14" id="KW-0511">Multifunctional enzyme</keyword>
<dbReference type="InterPro" id="IPR011126">
    <property type="entry name" value="Hpr_kin/Pase_Hpr_N"/>
</dbReference>
<reference evidence="18" key="4">
    <citation type="submission" date="2024-05" db="EMBL/GenBank/DDBJ databases">
        <authorList>
            <person name="Luo Y.-C."/>
            <person name="Nicholds J."/>
            <person name="Mortimer T."/>
            <person name="Maboni G."/>
        </authorList>
    </citation>
    <scope>NUCLEOTIDE SEQUENCE</scope>
    <source>
        <strain evidence="22">141555</strain>
        <strain evidence="21">144863</strain>
        <strain evidence="20">151108</strain>
        <strain evidence="19">151836</strain>
        <strain evidence="18">153920</strain>
    </source>
</reference>
<dbReference type="EMBL" id="CP158252">
    <property type="protein sequence ID" value="XDJ42681.1"/>
    <property type="molecule type" value="Genomic_DNA"/>
</dbReference>
<dbReference type="InterPro" id="IPR027417">
    <property type="entry name" value="P-loop_NTPase"/>
</dbReference>
<dbReference type="GO" id="GO:0000155">
    <property type="term" value="F:phosphorelay sensor kinase activity"/>
    <property type="evidence" value="ECO:0007669"/>
    <property type="project" value="InterPro"/>
</dbReference>
<sequence length="312" mass="34433">MLTIQELIRDNTEKIPFSWIAGRDGAEQRLISDTGGAAADLVGHLNLIHPGRIQVFGAEEMSYYLRLDPRRRQHHLDELVAGGVPAIFLAADTRAPDDLRDYCQKTGIPLLATPTDAALLIDLLRIYLGKRMAPKTTVHGVFMDVLGLGVLITGESGLGKSELALELISRGHGLVADDAVELSRTAPNFVEGQCPPLLQNLLEVRGLGLLDIRTIFGETSVRRKMKIKLIVHLVRMTPDTFERLPTQDEYQDILGIPIRRVMLQVAAGRNLAVLVEAAVRNTILNLRGIDTMGEFIERQALAIMESSREARP</sequence>
<evidence type="ECO:0000256" key="6">
    <source>
        <dbReference type="ARBA" id="ARBA00022679"/>
    </source>
</evidence>
<evidence type="ECO:0000259" key="16">
    <source>
        <dbReference type="Pfam" id="PF07475"/>
    </source>
</evidence>
<evidence type="ECO:0000256" key="3">
    <source>
        <dbReference type="ARBA" id="ARBA00006883"/>
    </source>
</evidence>
<comment type="subunit">
    <text evidence="4 14">Homohexamer.</text>
</comment>
<dbReference type="GO" id="GO:0005524">
    <property type="term" value="F:ATP binding"/>
    <property type="evidence" value="ECO:0007669"/>
    <property type="project" value="UniProtKB-UniRule"/>
</dbReference>
<dbReference type="FunFam" id="3.40.50.300:FF:000174">
    <property type="entry name" value="HPr kinase/phosphorylase"/>
    <property type="match status" value="1"/>
</dbReference>
<feature type="region of interest" description="Important for the catalytic mechanism of both phosphorylation and dephosphorylation" evidence="14">
    <location>
        <begin position="202"/>
        <end position="211"/>
    </location>
</feature>
<keyword evidence="11 14" id="KW-0460">Magnesium</keyword>
<dbReference type="Gene3D" id="3.40.1390.20">
    <property type="entry name" value="HprK N-terminal domain-like"/>
    <property type="match status" value="1"/>
</dbReference>
<dbReference type="EMBL" id="CP158254">
    <property type="protein sequence ID" value="XDJ47808.1"/>
    <property type="molecule type" value="Genomic_DNA"/>
</dbReference>
<dbReference type="EC" id="2.7.4.-" evidence="14"/>
<dbReference type="Gene3D" id="3.40.50.300">
    <property type="entry name" value="P-loop containing nucleotide triphosphate hydrolases"/>
    <property type="match status" value="1"/>
</dbReference>
<gene>
    <name evidence="14 18" type="primary">hprK</name>
    <name evidence="21" type="ORF">ABRY94_03295</name>
    <name evidence="18" type="ORF">ABRY99_03635</name>
    <name evidence="19" type="ORF">ABRZ04_01665</name>
    <name evidence="22" type="ORF">ABRZ07_03175</name>
    <name evidence="20" type="ORF">ABRZ09_06270</name>
    <name evidence="17" type="ORF">GCM10009108_19610</name>
</gene>
<dbReference type="InterPro" id="IPR011104">
    <property type="entry name" value="Hpr_kin/Pase_C"/>
</dbReference>
<feature type="binding site" evidence="14">
    <location>
        <begin position="154"/>
        <end position="161"/>
    </location>
    <ligand>
        <name>ATP</name>
        <dbReference type="ChEBI" id="CHEBI:30616"/>
    </ligand>
</feature>
<feature type="binding site" evidence="14">
    <location>
        <position position="161"/>
    </location>
    <ligand>
        <name>Mg(2+)</name>
        <dbReference type="ChEBI" id="CHEBI:18420"/>
    </ligand>
</feature>
<accession>A0AB39CL25</accession>
<keyword evidence="8 14" id="KW-0547">Nucleotide-binding</keyword>
<keyword evidence="7 14" id="KW-0479">Metal-binding</keyword>
<dbReference type="GO" id="GO:0004674">
    <property type="term" value="F:protein serine/threonine kinase activity"/>
    <property type="evidence" value="ECO:0007669"/>
    <property type="project" value="UniProtKB-KW"/>
</dbReference>
<dbReference type="SUPFAM" id="SSF53795">
    <property type="entry name" value="PEP carboxykinase-like"/>
    <property type="match status" value="1"/>
</dbReference>
<keyword evidence="10 14" id="KW-0067">ATP-binding</keyword>
<dbReference type="GO" id="GO:0004712">
    <property type="term" value="F:protein serine/threonine/tyrosine kinase activity"/>
    <property type="evidence" value="ECO:0007669"/>
    <property type="project" value="UniProtKB-UniRule"/>
</dbReference>
<evidence type="ECO:0000256" key="10">
    <source>
        <dbReference type="ARBA" id="ARBA00022840"/>
    </source>
</evidence>
<feature type="domain" description="HPr(Ser) kinase/phosphorylase N-terminal" evidence="15">
    <location>
        <begin position="3"/>
        <end position="128"/>
    </location>
</feature>
<comment type="domain">
    <text evidence="14">The Walker A ATP-binding motif also binds Pi and PPi.</text>
</comment>
<dbReference type="GO" id="GO:0006109">
    <property type="term" value="P:regulation of carbohydrate metabolic process"/>
    <property type="evidence" value="ECO:0007669"/>
    <property type="project" value="UniProtKB-UniRule"/>
</dbReference>
<evidence type="ECO:0000256" key="7">
    <source>
        <dbReference type="ARBA" id="ARBA00022723"/>
    </source>
</evidence>
<dbReference type="AlphaFoldDB" id="A0AB39CL25"/>
<dbReference type="EC" id="2.7.11.-" evidence="14"/>
<feature type="region of interest" description="Important for the catalytic mechanism of dephosphorylation" evidence="14">
    <location>
        <begin position="264"/>
        <end position="269"/>
    </location>
</feature>
<reference evidence="17" key="3">
    <citation type="submission" date="2023-12" db="EMBL/GenBank/DDBJ databases">
        <authorList>
            <person name="Sun Q."/>
            <person name="Inoue M."/>
        </authorList>
    </citation>
    <scope>NUCLEOTIDE SEQUENCE</scope>
    <source>
        <strain evidence="17">JCM 15515</strain>
    </source>
</reference>
<evidence type="ECO:0000313" key="21">
    <source>
        <dbReference type="EMBL" id="XDJ69841.1"/>
    </source>
</evidence>
<dbReference type="NCBIfam" id="TIGR00679">
    <property type="entry name" value="hpr-ser"/>
    <property type="match status" value="1"/>
</dbReference>
<evidence type="ECO:0000256" key="4">
    <source>
        <dbReference type="ARBA" id="ARBA00011643"/>
    </source>
</evidence>